<dbReference type="GO" id="GO:0002143">
    <property type="term" value="P:tRNA wobble position uridine thiolation"/>
    <property type="evidence" value="ECO:0007669"/>
    <property type="project" value="TreeGrafter"/>
</dbReference>
<accession>A0A177E7A5</accession>
<organism evidence="6 7">
    <name type="scientific">Thermodesulfatator autotrophicus</name>
    <dbReference type="NCBI Taxonomy" id="1795632"/>
    <lineage>
        <taxon>Bacteria</taxon>
        <taxon>Pseudomonadati</taxon>
        <taxon>Thermodesulfobacteriota</taxon>
        <taxon>Thermodesulfobacteria</taxon>
        <taxon>Thermodesulfobacteriales</taxon>
        <taxon>Thermodesulfatatoraceae</taxon>
        <taxon>Thermodesulfatator</taxon>
    </lineage>
</organism>
<dbReference type="STRING" id="1795632.TH606_06045"/>
<dbReference type="OrthoDB" id="9801054at2"/>
<comment type="caution">
    <text evidence="6">The sequence shown here is derived from an EMBL/GenBank/DDBJ whole genome shotgun (WGS) entry which is preliminary data.</text>
</comment>
<dbReference type="InterPro" id="IPR014729">
    <property type="entry name" value="Rossmann-like_a/b/a_fold"/>
</dbReference>
<gene>
    <name evidence="6" type="ORF">TH606_06045</name>
</gene>
<evidence type="ECO:0000313" key="6">
    <source>
        <dbReference type="EMBL" id="OAG27596.1"/>
    </source>
</evidence>
<feature type="binding site" evidence="2">
    <location>
        <position position="7"/>
    </location>
    <ligand>
        <name>Zn(2+)</name>
        <dbReference type="ChEBI" id="CHEBI:29105"/>
        <label>1</label>
    </ligand>
</feature>
<proteinExistence type="predicted"/>
<feature type="binding site" evidence="2">
    <location>
        <position position="282"/>
    </location>
    <ligand>
        <name>Zn(2+)</name>
        <dbReference type="ChEBI" id="CHEBI:29105"/>
        <label>2</label>
    </ligand>
</feature>
<dbReference type="SUPFAM" id="SSF52402">
    <property type="entry name" value="Adenine nucleotide alpha hydrolases-like"/>
    <property type="match status" value="1"/>
</dbReference>
<feature type="domain" description="tRNA(Ile)-lysidine/2-thiocytidine synthase N-terminal" evidence="4">
    <location>
        <begin position="52"/>
        <end position="220"/>
    </location>
</feature>
<dbReference type="InterPro" id="IPR011063">
    <property type="entry name" value="TilS/TtcA_N"/>
</dbReference>
<dbReference type="AlphaFoldDB" id="A0A177E7A5"/>
<feature type="binding site" evidence="2">
    <location>
        <position position="291"/>
    </location>
    <ligand>
        <name>Zn(2+)</name>
        <dbReference type="ChEBI" id="CHEBI:29105"/>
        <label>2</label>
    </ligand>
</feature>
<dbReference type="GO" id="GO:0000049">
    <property type="term" value="F:tRNA binding"/>
    <property type="evidence" value="ECO:0007669"/>
    <property type="project" value="TreeGrafter"/>
</dbReference>
<evidence type="ECO:0000256" key="3">
    <source>
        <dbReference type="PIRSR" id="PIRSR004976-51"/>
    </source>
</evidence>
<dbReference type="PANTHER" id="PTHR11807:SF27">
    <property type="entry name" value="TRNA-5-METHYLURIDINE(54) 2-SULFURTRANSFERASE"/>
    <property type="match status" value="1"/>
</dbReference>
<dbReference type="PANTHER" id="PTHR11807">
    <property type="entry name" value="ATPASES OF THE PP SUPERFAMILY-RELATED"/>
    <property type="match status" value="1"/>
</dbReference>
<keyword evidence="7" id="KW-1185">Reference proteome</keyword>
<dbReference type="Proteomes" id="UP000076964">
    <property type="component" value="Unassembled WGS sequence"/>
</dbReference>
<name>A0A177E7A5_9BACT</name>
<keyword evidence="1" id="KW-0808">Transferase</keyword>
<feature type="domain" description="2-thiouridine synthetase TtuA-like N-terminal LIM" evidence="5">
    <location>
        <begin position="3"/>
        <end position="29"/>
    </location>
</feature>
<feature type="binding site" evidence="3">
    <location>
        <position position="61"/>
    </location>
    <ligand>
        <name>ATP</name>
        <dbReference type="ChEBI" id="CHEBI:30616"/>
    </ligand>
</feature>
<feature type="binding site" evidence="2">
    <location>
        <position position="294"/>
    </location>
    <ligand>
        <name>Zn(2+)</name>
        <dbReference type="ChEBI" id="CHEBI:29105"/>
        <label>2</label>
    </ligand>
</feature>
<sequence length="302" mass="35175">MARCRKCRQKKADVFIPHHRLPLCKEHFLEWFEEYLARTIKKFKMFSPEARILVAISGGKDSLVLWKALDNLGYHTEGLFVDLGIEDFSLISRRVAENFAEEIKRPLHVVSIKKESGLTIPDLKSRTKKYCSLCGSIKRYFFNRFARQNNFDVLVTGHNLDDEASSLLSNTINWQLKYLARKYPVLPEGNGFVRKAKPLCRFTAFEIKEYARLQKIEYLTERCPLSPEATRLVYAELMDELEEKMPGTKIRFYMDYLRKVYPIFNRQVEDFLDRPLTQCETCGEPAVSSPCFVCKLKAEAKG</sequence>
<feature type="binding site" evidence="2">
    <location>
        <position position="24"/>
    </location>
    <ligand>
        <name>Zn(2+)</name>
        <dbReference type="ChEBI" id="CHEBI:29105"/>
        <label>1</label>
    </ligand>
</feature>
<keyword evidence="3" id="KW-0547">Nucleotide-binding</keyword>
<dbReference type="Pfam" id="PF01171">
    <property type="entry name" value="ATP_bind_3"/>
    <property type="match status" value="1"/>
</dbReference>
<dbReference type="Gene3D" id="3.40.50.620">
    <property type="entry name" value="HUPs"/>
    <property type="match status" value="1"/>
</dbReference>
<feature type="binding site" evidence="3">
    <location>
        <begin position="55"/>
        <end position="57"/>
    </location>
    <ligand>
        <name>ATP</name>
        <dbReference type="ChEBI" id="CHEBI:30616"/>
    </ligand>
</feature>
<reference evidence="6 7" key="1">
    <citation type="submission" date="2016-02" db="EMBL/GenBank/DDBJ databases">
        <title>Draft genome sequence of Thermodesulfatator sp. S606.</title>
        <authorList>
            <person name="Lai Q."/>
            <person name="Cao J."/>
            <person name="Dupont S."/>
            <person name="Shao Z."/>
            <person name="Jebbar M."/>
            <person name="Alain K."/>
        </authorList>
    </citation>
    <scope>NUCLEOTIDE SEQUENCE [LARGE SCALE GENOMIC DNA]</scope>
    <source>
        <strain evidence="6 7">S606</strain>
    </source>
</reference>
<evidence type="ECO:0000259" key="4">
    <source>
        <dbReference type="Pfam" id="PF01171"/>
    </source>
</evidence>
<dbReference type="GO" id="GO:0046872">
    <property type="term" value="F:metal ion binding"/>
    <property type="evidence" value="ECO:0007669"/>
    <property type="project" value="UniProtKB-KW"/>
</dbReference>
<evidence type="ECO:0000256" key="1">
    <source>
        <dbReference type="ARBA" id="ARBA00022679"/>
    </source>
</evidence>
<dbReference type="InterPro" id="IPR035107">
    <property type="entry name" value="tRNA_thiolation_TtcA_Ctu1"/>
</dbReference>
<feature type="binding site" evidence="3">
    <location>
        <position position="162"/>
    </location>
    <ligand>
        <name>ATP</name>
        <dbReference type="ChEBI" id="CHEBI:30616"/>
    </ligand>
</feature>
<feature type="binding site" evidence="3">
    <location>
        <position position="81"/>
    </location>
    <ligand>
        <name>ATP</name>
        <dbReference type="ChEBI" id="CHEBI:30616"/>
    </ligand>
</feature>
<evidence type="ECO:0000256" key="2">
    <source>
        <dbReference type="PIRSR" id="PIRSR004976-50"/>
    </source>
</evidence>
<keyword evidence="2" id="KW-0479">Metal-binding</keyword>
<dbReference type="EMBL" id="LSFI01000025">
    <property type="protein sequence ID" value="OAG27596.1"/>
    <property type="molecule type" value="Genomic_DNA"/>
</dbReference>
<feature type="binding site" evidence="2">
    <location>
        <position position="27"/>
    </location>
    <ligand>
        <name>Zn(2+)</name>
        <dbReference type="ChEBI" id="CHEBI:29105"/>
        <label>1</label>
    </ligand>
</feature>
<dbReference type="InterPro" id="IPR054306">
    <property type="entry name" value="TtuA-like_LIM_N"/>
</dbReference>
<dbReference type="PIRSF" id="PIRSF004976">
    <property type="entry name" value="ATPase_YdaO"/>
    <property type="match status" value="1"/>
</dbReference>
<dbReference type="RefSeq" id="WP_068542024.1">
    <property type="nucleotide sequence ID" value="NZ_LSFI01000025.1"/>
</dbReference>
<dbReference type="GO" id="GO:0002144">
    <property type="term" value="C:cytosolic tRNA wobble base thiouridylase complex"/>
    <property type="evidence" value="ECO:0007669"/>
    <property type="project" value="TreeGrafter"/>
</dbReference>
<dbReference type="PROSITE" id="PS01263">
    <property type="entry name" value="UPF0021"/>
    <property type="match status" value="1"/>
</dbReference>
<evidence type="ECO:0000313" key="7">
    <source>
        <dbReference type="Proteomes" id="UP000076964"/>
    </source>
</evidence>
<evidence type="ECO:0000259" key="5">
    <source>
        <dbReference type="Pfam" id="PF22082"/>
    </source>
</evidence>
<keyword evidence="2" id="KW-0862">Zinc</keyword>
<dbReference type="GO" id="GO:0005524">
    <property type="term" value="F:ATP binding"/>
    <property type="evidence" value="ECO:0007669"/>
    <property type="project" value="UniProtKB-KW"/>
</dbReference>
<dbReference type="InterPro" id="IPR020554">
    <property type="entry name" value="UPF0021_CS"/>
</dbReference>
<dbReference type="GO" id="GO:0016740">
    <property type="term" value="F:transferase activity"/>
    <property type="evidence" value="ECO:0007669"/>
    <property type="project" value="UniProtKB-KW"/>
</dbReference>
<dbReference type="Pfam" id="PF22082">
    <property type="entry name" value="TtuA_LIM_N"/>
    <property type="match status" value="1"/>
</dbReference>
<feature type="binding site" evidence="2">
    <location>
        <position position="4"/>
    </location>
    <ligand>
        <name>Zn(2+)</name>
        <dbReference type="ChEBI" id="CHEBI:29105"/>
        <label>1</label>
    </ligand>
</feature>
<feature type="binding site" evidence="3">
    <location>
        <position position="157"/>
    </location>
    <ligand>
        <name>ATP</name>
        <dbReference type="ChEBI" id="CHEBI:30616"/>
    </ligand>
</feature>
<protein>
    <submittedName>
        <fullName evidence="6">ATP pyrophosphatase</fullName>
    </submittedName>
</protein>
<keyword evidence="3" id="KW-0067">ATP-binding</keyword>
<feature type="binding site" evidence="2">
    <location>
        <position position="279"/>
    </location>
    <ligand>
        <name>Zn(2+)</name>
        <dbReference type="ChEBI" id="CHEBI:29105"/>
        <label>2</label>
    </ligand>
</feature>